<reference evidence="2 3" key="2">
    <citation type="submission" date="2015-05" db="EMBL/GenBank/DDBJ databases">
        <title>Distinctive expansion of gene families associated with plant cell wall degradation and secondary metabolism in the genomes of grapevine trunk pathogens.</title>
        <authorList>
            <person name="Lawrence D.P."/>
            <person name="Travadon R."/>
            <person name="Rolshausen P.E."/>
            <person name="Baumgartner K."/>
        </authorList>
    </citation>
    <scope>NUCLEOTIDE SEQUENCE [LARGE SCALE GENOMIC DNA]</scope>
    <source>
        <strain evidence="2">DS831</strain>
    </source>
</reference>
<dbReference type="Proteomes" id="UP000034182">
    <property type="component" value="Unassembled WGS sequence"/>
</dbReference>
<organism evidence="2 3">
    <name type="scientific">Diplodia seriata</name>
    <dbReference type="NCBI Taxonomy" id="420778"/>
    <lineage>
        <taxon>Eukaryota</taxon>
        <taxon>Fungi</taxon>
        <taxon>Dikarya</taxon>
        <taxon>Ascomycota</taxon>
        <taxon>Pezizomycotina</taxon>
        <taxon>Dothideomycetes</taxon>
        <taxon>Dothideomycetes incertae sedis</taxon>
        <taxon>Botryosphaeriales</taxon>
        <taxon>Botryosphaeriaceae</taxon>
        <taxon>Diplodia</taxon>
    </lineage>
</organism>
<comment type="caution">
    <text evidence="2">The sequence shown here is derived from an EMBL/GenBank/DDBJ whole genome shotgun (WGS) entry which is preliminary data.</text>
</comment>
<dbReference type="EMBL" id="LAQI01000168">
    <property type="protein sequence ID" value="KKY16538.1"/>
    <property type="molecule type" value="Genomic_DNA"/>
</dbReference>
<reference evidence="2 3" key="1">
    <citation type="submission" date="2015-03" db="EMBL/GenBank/DDBJ databases">
        <authorList>
            <person name="Morales-Cruz A."/>
            <person name="Amrine K.C."/>
            <person name="Cantu D."/>
        </authorList>
    </citation>
    <scope>NUCLEOTIDE SEQUENCE [LARGE SCALE GENOMIC DNA]</scope>
    <source>
        <strain evidence="2">DS831</strain>
    </source>
</reference>
<evidence type="ECO:0000256" key="1">
    <source>
        <dbReference type="SAM" id="MobiDB-lite"/>
    </source>
</evidence>
<name>A0A0G2FXM8_9PEZI</name>
<dbReference type="AlphaFoldDB" id="A0A0G2FXM8"/>
<feature type="compositionally biased region" description="Basic and acidic residues" evidence="1">
    <location>
        <begin position="303"/>
        <end position="320"/>
    </location>
</feature>
<protein>
    <submittedName>
        <fullName evidence="2">Uncharacterized protein</fullName>
    </submittedName>
</protein>
<evidence type="ECO:0000313" key="3">
    <source>
        <dbReference type="Proteomes" id="UP000034182"/>
    </source>
</evidence>
<sequence length="327" mass="37504">MTFKILVPLYSYKLPGGRKPTEWKEAIVYEHDESSDDSTVDSQWKIREKEAREWKPLVDRMNKFNSYEIHRFLDQGAADAFADKIDVIKESQWAGFLYYKDDLDKLDARSGIYTANTRIIVNYAYDVEVCPLGEWLKANTTGDVMTPLRAFLDNIHENYIGANKEYCGYELRIFTDKWIAEGYPPDWHVDECDIANEHGGRFDIEPLFVATTFKGPGTLFMRNRVLSWINHAKVDYEAAAAKDQLKAGELALYRPTPAATTDHENMFGAIHARPDDEDGDRVVVQLMMGTKRQMKGVRINHKQAKETSRLTKLAKQDKETSSSAQQT</sequence>
<gene>
    <name evidence="2" type="ORF">UCDDS831_g07037</name>
</gene>
<proteinExistence type="predicted"/>
<feature type="region of interest" description="Disordered" evidence="1">
    <location>
        <begin position="295"/>
        <end position="327"/>
    </location>
</feature>
<evidence type="ECO:0000313" key="2">
    <source>
        <dbReference type="EMBL" id="KKY16538.1"/>
    </source>
</evidence>
<accession>A0A0G2FXM8</accession>